<evidence type="ECO:0000256" key="8">
    <source>
        <dbReference type="SAM" id="Phobius"/>
    </source>
</evidence>
<keyword evidence="3 7" id="KW-0997">Cell inner membrane</keyword>
<comment type="subcellular location">
    <subcellularLocation>
        <location evidence="1 7">Cell inner membrane</location>
        <topology evidence="1 7">Multi-pass membrane protein</topology>
    </subcellularLocation>
</comment>
<dbReference type="EMBL" id="JBAKBA010000241">
    <property type="protein sequence ID" value="MEL0661084.1"/>
    <property type="molecule type" value="Genomic_DNA"/>
</dbReference>
<dbReference type="InterPro" id="IPR004681">
    <property type="entry name" value="TRAP_DctM"/>
</dbReference>
<reference evidence="10 11" key="1">
    <citation type="submission" date="2024-02" db="EMBL/GenBank/DDBJ databases">
        <title>Bacteria isolated from the canopy kelp, Nereocystis luetkeana.</title>
        <authorList>
            <person name="Pfister C.A."/>
            <person name="Younker I.T."/>
            <person name="Light S.H."/>
        </authorList>
    </citation>
    <scope>NUCLEOTIDE SEQUENCE [LARGE SCALE GENOMIC DNA]</scope>
    <source>
        <strain evidence="10 11">TI.2.07</strain>
    </source>
</reference>
<evidence type="ECO:0000256" key="2">
    <source>
        <dbReference type="ARBA" id="ARBA00022475"/>
    </source>
</evidence>
<evidence type="ECO:0000313" key="10">
    <source>
        <dbReference type="EMBL" id="MEL0661084.1"/>
    </source>
</evidence>
<keyword evidence="2" id="KW-1003">Cell membrane</keyword>
<organism evidence="10 11">
    <name type="scientific">Psychromonas arctica</name>
    <dbReference type="NCBI Taxonomy" id="168275"/>
    <lineage>
        <taxon>Bacteria</taxon>
        <taxon>Pseudomonadati</taxon>
        <taxon>Pseudomonadota</taxon>
        <taxon>Gammaproteobacteria</taxon>
        <taxon>Alteromonadales</taxon>
        <taxon>Psychromonadaceae</taxon>
        <taxon>Psychromonas</taxon>
    </lineage>
</organism>
<dbReference type="Pfam" id="PF06808">
    <property type="entry name" value="DctM"/>
    <property type="match status" value="1"/>
</dbReference>
<accession>A0ABU9HGQ1</accession>
<evidence type="ECO:0000256" key="3">
    <source>
        <dbReference type="ARBA" id="ARBA00022519"/>
    </source>
</evidence>
<evidence type="ECO:0000256" key="5">
    <source>
        <dbReference type="ARBA" id="ARBA00022989"/>
    </source>
</evidence>
<feature type="domain" description="TRAP C4-dicarboxylate transport system permease DctM subunit" evidence="9">
    <location>
        <begin position="5"/>
        <end position="73"/>
    </location>
</feature>
<feature type="transmembrane region" description="Helical" evidence="8">
    <location>
        <begin position="12"/>
        <end position="33"/>
    </location>
</feature>
<dbReference type="RefSeq" id="WP_341629424.1">
    <property type="nucleotide sequence ID" value="NZ_JBAKBA010000241.1"/>
</dbReference>
<evidence type="ECO:0000256" key="4">
    <source>
        <dbReference type="ARBA" id="ARBA00022692"/>
    </source>
</evidence>
<gene>
    <name evidence="10" type="ORF">V6255_18415</name>
</gene>
<evidence type="ECO:0000256" key="1">
    <source>
        <dbReference type="ARBA" id="ARBA00004429"/>
    </source>
</evidence>
<feature type="transmembrane region" description="Helical" evidence="8">
    <location>
        <begin position="53"/>
        <end position="73"/>
    </location>
</feature>
<sequence>FFAFMPYRIMSIMENSIMMAGPMFIFMGNVLQITKLAEQLLEAMGELFGRVRGGVAVSTILVGCLLAASTGVVGA</sequence>
<protein>
    <submittedName>
        <fullName evidence="10">TRAP transporter large permease subunit</fullName>
    </submittedName>
</protein>
<feature type="non-terminal residue" evidence="10">
    <location>
        <position position="75"/>
    </location>
</feature>
<evidence type="ECO:0000256" key="6">
    <source>
        <dbReference type="ARBA" id="ARBA00023136"/>
    </source>
</evidence>
<name>A0ABU9HGQ1_9GAMM</name>
<keyword evidence="4 8" id="KW-0812">Transmembrane</keyword>
<keyword evidence="7" id="KW-0813">Transport</keyword>
<keyword evidence="11" id="KW-1185">Reference proteome</keyword>
<keyword evidence="6 8" id="KW-0472">Membrane</keyword>
<comment type="caution">
    <text evidence="10">The sequence shown here is derived from an EMBL/GenBank/DDBJ whole genome shotgun (WGS) entry which is preliminary data.</text>
</comment>
<feature type="non-terminal residue" evidence="10">
    <location>
        <position position="1"/>
    </location>
</feature>
<comment type="function">
    <text evidence="7">Part of the tripartite ATP-independent periplasmic (TRAP) transport system.</text>
</comment>
<proteinExistence type="predicted"/>
<evidence type="ECO:0000313" key="11">
    <source>
        <dbReference type="Proteomes" id="UP001366060"/>
    </source>
</evidence>
<dbReference type="PANTHER" id="PTHR33362">
    <property type="entry name" value="SIALIC ACID TRAP TRANSPORTER PERMEASE PROTEIN SIAT-RELATED"/>
    <property type="match status" value="1"/>
</dbReference>
<evidence type="ECO:0000256" key="7">
    <source>
        <dbReference type="RuleBase" id="RU369079"/>
    </source>
</evidence>
<dbReference type="Proteomes" id="UP001366060">
    <property type="component" value="Unassembled WGS sequence"/>
</dbReference>
<dbReference type="PANTHER" id="PTHR33362:SF7">
    <property type="entry name" value="SLL1103 PROTEIN"/>
    <property type="match status" value="1"/>
</dbReference>
<evidence type="ECO:0000259" key="9">
    <source>
        <dbReference type="Pfam" id="PF06808"/>
    </source>
</evidence>
<dbReference type="InterPro" id="IPR010656">
    <property type="entry name" value="DctM"/>
</dbReference>
<keyword evidence="5 8" id="KW-1133">Transmembrane helix</keyword>